<comment type="caution">
    <text evidence="2">The sequence shown here is derived from an EMBL/GenBank/DDBJ whole genome shotgun (WGS) entry which is preliminary data.</text>
</comment>
<evidence type="ECO:0000313" key="2">
    <source>
        <dbReference type="EMBL" id="KAH3776190.1"/>
    </source>
</evidence>
<protein>
    <submittedName>
        <fullName evidence="2">Uncharacterized protein</fullName>
    </submittedName>
</protein>
<name>A0A9D4EDC0_DREPO</name>
<evidence type="ECO:0000313" key="3">
    <source>
        <dbReference type="Proteomes" id="UP000828390"/>
    </source>
</evidence>
<proteinExistence type="predicted"/>
<reference evidence="2" key="2">
    <citation type="submission" date="2020-11" db="EMBL/GenBank/DDBJ databases">
        <authorList>
            <person name="McCartney M.A."/>
            <person name="Auch B."/>
            <person name="Kono T."/>
            <person name="Mallez S."/>
            <person name="Becker A."/>
            <person name="Gohl D.M."/>
            <person name="Silverstein K.A.T."/>
            <person name="Koren S."/>
            <person name="Bechman K.B."/>
            <person name="Herman A."/>
            <person name="Abrahante J.E."/>
            <person name="Garbe J."/>
        </authorList>
    </citation>
    <scope>NUCLEOTIDE SEQUENCE</scope>
    <source>
        <strain evidence="2">Duluth1</strain>
        <tissue evidence="2">Whole animal</tissue>
    </source>
</reference>
<gene>
    <name evidence="2" type="ORF">DPMN_177607</name>
</gene>
<dbReference type="Proteomes" id="UP000828390">
    <property type="component" value="Unassembled WGS sequence"/>
</dbReference>
<sequence length="54" mass="6100">MASDIETEHGEGKQVSGRKYDRLKEDVKNDRVYMNLHVESLNVHGVALNNGCKN</sequence>
<keyword evidence="3" id="KW-1185">Reference proteome</keyword>
<reference evidence="2" key="1">
    <citation type="journal article" date="2019" name="bioRxiv">
        <title>The Genome of the Zebra Mussel, Dreissena polymorpha: A Resource for Invasive Species Research.</title>
        <authorList>
            <person name="McCartney M.A."/>
            <person name="Auch B."/>
            <person name="Kono T."/>
            <person name="Mallez S."/>
            <person name="Zhang Y."/>
            <person name="Obille A."/>
            <person name="Becker A."/>
            <person name="Abrahante J.E."/>
            <person name="Garbe J."/>
            <person name="Badalamenti J.P."/>
            <person name="Herman A."/>
            <person name="Mangelson H."/>
            <person name="Liachko I."/>
            <person name="Sullivan S."/>
            <person name="Sone E.D."/>
            <person name="Koren S."/>
            <person name="Silverstein K.A.T."/>
            <person name="Beckman K.B."/>
            <person name="Gohl D.M."/>
        </authorList>
    </citation>
    <scope>NUCLEOTIDE SEQUENCE</scope>
    <source>
        <strain evidence="2">Duluth1</strain>
        <tissue evidence="2">Whole animal</tissue>
    </source>
</reference>
<dbReference type="EMBL" id="JAIWYP010000009">
    <property type="protein sequence ID" value="KAH3776190.1"/>
    <property type="molecule type" value="Genomic_DNA"/>
</dbReference>
<accession>A0A9D4EDC0</accession>
<evidence type="ECO:0000256" key="1">
    <source>
        <dbReference type="SAM" id="MobiDB-lite"/>
    </source>
</evidence>
<feature type="region of interest" description="Disordered" evidence="1">
    <location>
        <begin position="1"/>
        <end position="24"/>
    </location>
</feature>
<organism evidence="2 3">
    <name type="scientific">Dreissena polymorpha</name>
    <name type="common">Zebra mussel</name>
    <name type="synonym">Mytilus polymorpha</name>
    <dbReference type="NCBI Taxonomy" id="45954"/>
    <lineage>
        <taxon>Eukaryota</taxon>
        <taxon>Metazoa</taxon>
        <taxon>Spiralia</taxon>
        <taxon>Lophotrochozoa</taxon>
        <taxon>Mollusca</taxon>
        <taxon>Bivalvia</taxon>
        <taxon>Autobranchia</taxon>
        <taxon>Heteroconchia</taxon>
        <taxon>Euheterodonta</taxon>
        <taxon>Imparidentia</taxon>
        <taxon>Neoheterodontei</taxon>
        <taxon>Myida</taxon>
        <taxon>Dreissenoidea</taxon>
        <taxon>Dreissenidae</taxon>
        <taxon>Dreissena</taxon>
    </lineage>
</organism>
<dbReference type="AlphaFoldDB" id="A0A9D4EDC0"/>